<evidence type="ECO:0000313" key="10">
    <source>
        <dbReference type="Proteomes" id="UP001161247"/>
    </source>
</evidence>
<dbReference type="InterPro" id="IPR011011">
    <property type="entry name" value="Znf_FYVE_PHD"/>
</dbReference>
<keyword evidence="4" id="KW-0862">Zinc</keyword>
<evidence type="ECO:0000259" key="8">
    <source>
        <dbReference type="PROSITE" id="PS50016"/>
    </source>
</evidence>
<organism evidence="9 10">
    <name type="scientific">Oldenlandia corymbosa var. corymbosa</name>
    <dbReference type="NCBI Taxonomy" id="529605"/>
    <lineage>
        <taxon>Eukaryota</taxon>
        <taxon>Viridiplantae</taxon>
        <taxon>Streptophyta</taxon>
        <taxon>Embryophyta</taxon>
        <taxon>Tracheophyta</taxon>
        <taxon>Spermatophyta</taxon>
        <taxon>Magnoliopsida</taxon>
        <taxon>eudicotyledons</taxon>
        <taxon>Gunneridae</taxon>
        <taxon>Pentapetalae</taxon>
        <taxon>asterids</taxon>
        <taxon>lamiids</taxon>
        <taxon>Gentianales</taxon>
        <taxon>Rubiaceae</taxon>
        <taxon>Rubioideae</taxon>
        <taxon>Spermacoceae</taxon>
        <taxon>Hedyotis-Oldenlandia complex</taxon>
        <taxon>Oldenlandia</taxon>
    </lineage>
</organism>
<dbReference type="PROSITE" id="PS01359">
    <property type="entry name" value="ZF_PHD_1"/>
    <property type="match status" value="1"/>
</dbReference>
<dbReference type="FunFam" id="3.30.40.10:FF:000413">
    <property type="entry name" value="PHD zinc finger protein"/>
    <property type="match status" value="1"/>
</dbReference>
<dbReference type="SUPFAM" id="SSF55729">
    <property type="entry name" value="Acyl-CoA N-acyltransferases (Nat)"/>
    <property type="match status" value="1"/>
</dbReference>
<gene>
    <name evidence="9" type="ORF">OLC1_LOCUS8463</name>
</gene>
<evidence type="ECO:0000256" key="2">
    <source>
        <dbReference type="ARBA" id="ARBA00022723"/>
    </source>
</evidence>
<dbReference type="GO" id="GO:0008270">
    <property type="term" value="F:zinc ion binding"/>
    <property type="evidence" value="ECO:0007669"/>
    <property type="project" value="UniProtKB-KW"/>
</dbReference>
<feature type="compositionally biased region" description="Basic and acidic residues" evidence="7">
    <location>
        <begin position="154"/>
        <end position="172"/>
    </location>
</feature>
<dbReference type="GO" id="GO:0005634">
    <property type="term" value="C:nucleus"/>
    <property type="evidence" value="ECO:0007669"/>
    <property type="project" value="UniProtKB-SubCell"/>
</dbReference>
<evidence type="ECO:0000256" key="7">
    <source>
        <dbReference type="SAM" id="MobiDB-lite"/>
    </source>
</evidence>
<dbReference type="InterPro" id="IPR019786">
    <property type="entry name" value="Zinc_finger_PHD-type_CS"/>
</dbReference>
<dbReference type="Proteomes" id="UP001161247">
    <property type="component" value="Chromosome 3"/>
</dbReference>
<evidence type="ECO:0000256" key="6">
    <source>
        <dbReference type="PROSITE-ProRule" id="PRU00146"/>
    </source>
</evidence>
<dbReference type="SUPFAM" id="SSF57903">
    <property type="entry name" value="FYVE/PHD zinc finger"/>
    <property type="match status" value="2"/>
</dbReference>
<dbReference type="PANTHER" id="PTHR47025">
    <property type="entry name" value="AUTOIMMUNE REGULATOR"/>
    <property type="match status" value="1"/>
</dbReference>
<keyword evidence="3 6" id="KW-0863">Zinc-finger</keyword>
<keyword evidence="5" id="KW-0539">Nucleus</keyword>
<dbReference type="PROSITE" id="PS50016">
    <property type="entry name" value="ZF_PHD_2"/>
    <property type="match status" value="1"/>
</dbReference>
<dbReference type="GO" id="GO:0003682">
    <property type="term" value="F:chromatin binding"/>
    <property type="evidence" value="ECO:0007669"/>
    <property type="project" value="TreeGrafter"/>
</dbReference>
<dbReference type="PANTHER" id="PTHR47025:SF7">
    <property type="entry name" value="ACYL-COA N-ACYLTRANSFERASE WITH RING_FYVE_PHD-TYPE ZINC FINGER DOMAIN-CONTAINING PROTEIN"/>
    <property type="match status" value="1"/>
</dbReference>
<dbReference type="GO" id="GO:0042393">
    <property type="term" value="F:histone binding"/>
    <property type="evidence" value="ECO:0007669"/>
    <property type="project" value="TreeGrafter"/>
</dbReference>
<evidence type="ECO:0000313" key="9">
    <source>
        <dbReference type="EMBL" id="CAI9098181.1"/>
    </source>
</evidence>
<sequence>MGNGEEVCLEVMSDGMMETENSARADLKRNCEWVDVDGETETRAKKYAKEAPNDTEITTCADTASPAKEGLDSFDLDRNSHASEPCLESNIQDIHKDPQLESSGEYSAEHVVCGNDLKRSPKQAAREACINDTPQSYPSRTNEDGNLAVSTNKPLKDVSDDNELENRVKEASNEDIFSEVSNPNLSPGDVTSSLGEVGSHAKEPVSSNVHGGCAEVSSVCGGNSSSDDSLSERDHSGNEASGEVSTSRVVLEIPEHVSTTGIRKITFKFSKPKVYENVSSLSSARPIHGDYGDGSYNMEAWSTSFADDVKKDVYLDKYGSLFQETRAPLSSTHRELKMSKKVLAENYPANVKKLLSTGILEGARVKYISVNRETELSGIIWGEGYLCSCSSCNFSRVLSAYEFELHAGVKTRHPNNHIYLENGKPVYSIIQGLKSAPLSMIDEVIKEAAGSSINMEKFQLWKASLQQSDLVDNGDPVCQTSMFYPSDISYPGQTRKDVLVPPSFCAVNNRMYQDSGKMVGEQRKRVVKKPGWLLSSSESDVELEKCSEGGTKKRDNDLHRLLFLPNGIPDGTDLAYYSKGKKILGGYKQGNGIVCSCCHTEISPSQFESHAGWAAKRQPYRNIYTSSGLTLHDIALMLANGRNIANSNSDDMCAVCGDAGDLSLCSGCPRAFHAACLGLQSRPPNGWHCLYCSDKSAPVKRGPGRPPSRQTRVVKAPQFVGGGCVVCRAADFSVAKFDDRTVILCDQCEKEYHVGCLRDRGLCDLKELPRDKWFCCNDCNMVYTSLRNFVQNGAQLVASEVCAAIIRKHEEKGIMDVGVSDVKWRLLSGKSRYPEHLPLLSRASAIFRECFDPIVAPSGRDLIPIMVYGRNISGQEFGGMYCIVLIVKSVVVSAALVRIFGKEVAELPLVATSRDNQGKGYFLALFSCIERLLGSMDVKNLVLPAAEEAESIWTKRLGFRKMSNARVSKYNKELQFTVFKGTTMLEKELLTDSIDISNELQQNVGENMFGMIHPVCRMQACMSARETMIIGAKMIITGAEVQYGGKLQGYFKWISNGY</sequence>
<comment type="subcellular location">
    <subcellularLocation>
        <location evidence="1">Nucleus</location>
    </subcellularLocation>
</comment>
<dbReference type="SMART" id="SM00249">
    <property type="entry name" value="PHD"/>
    <property type="match status" value="2"/>
</dbReference>
<evidence type="ECO:0000256" key="4">
    <source>
        <dbReference type="ARBA" id="ARBA00022833"/>
    </source>
</evidence>
<reference evidence="9" key="1">
    <citation type="submission" date="2023-03" db="EMBL/GenBank/DDBJ databases">
        <authorList>
            <person name="Julca I."/>
        </authorList>
    </citation>
    <scope>NUCLEOTIDE SEQUENCE</scope>
</reference>
<dbReference type="InterPro" id="IPR059153">
    <property type="entry name" value="NSD_PHD-1st"/>
</dbReference>
<dbReference type="EMBL" id="OX459120">
    <property type="protein sequence ID" value="CAI9098181.1"/>
    <property type="molecule type" value="Genomic_DNA"/>
</dbReference>
<accession>A0AAV1CS58</accession>
<evidence type="ECO:0000256" key="5">
    <source>
        <dbReference type="ARBA" id="ARBA00023242"/>
    </source>
</evidence>
<proteinExistence type="predicted"/>
<evidence type="ECO:0000256" key="3">
    <source>
        <dbReference type="ARBA" id="ARBA00022771"/>
    </source>
</evidence>
<evidence type="ECO:0000256" key="1">
    <source>
        <dbReference type="ARBA" id="ARBA00004123"/>
    </source>
</evidence>
<keyword evidence="10" id="KW-1185">Reference proteome</keyword>
<dbReference type="InterPro" id="IPR032308">
    <property type="entry name" value="TDBD"/>
</dbReference>
<dbReference type="InterPro" id="IPR001965">
    <property type="entry name" value="Znf_PHD"/>
</dbReference>
<dbReference type="Pfam" id="PF23209">
    <property type="entry name" value="IDM1_C"/>
    <property type="match status" value="1"/>
</dbReference>
<feature type="region of interest" description="Disordered" evidence="7">
    <location>
        <begin position="131"/>
        <end position="247"/>
    </location>
</feature>
<dbReference type="AlphaFoldDB" id="A0AAV1CS58"/>
<feature type="compositionally biased region" description="Polar residues" evidence="7">
    <location>
        <begin position="179"/>
        <end position="194"/>
    </location>
</feature>
<dbReference type="Pfam" id="PF23011">
    <property type="entry name" value="PHD-1st_NSD"/>
    <property type="match status" value="1"/>
</dbReference>
<feature type="domain" description="PHD-type" evidence="8">
    <location>
        <begin position="650"/>
        <end position="695"/>
    </location>
</feature>
<dbReference type="GO" id="GO:0000977">
    <property type="term" value="F:RNA polymerase II transcription regulatory region sequence-specific DNA binding"/>
    <property type="evidence" value="ECO:0007669"/>
    <property type="project" value="TreeGrafter"/>
</dbReference>
<keyword evidence="2" id="KW-0479">Metal-binding</keyword>
<dbReference type="Pfam" id="PF16135">
    <property type="entry name" value="TDBD"/>
    <property type="match status" value="2"/>
</dbReference>
<dbReference type="Gene3D" id="3.40.630.30">
    <property type="match status" value="1"/>
</dbReference>
<dbReference type="InterPro" id="IPR019787">
    <property type="entry name" value="Znf_PHD-finger"/>
</dbReference>
<name>A0AAV1CS58_OLDCO</name>
<dbReference type="InterPro" id="IPR056511">
    <property type="entry name" value="IDM1_C"/>
</dbReference>
<dbReference type="Gene3D" id="3.30.40.10">
    <property type="entry name" value="Zinc/RING finger domain, C3HC4 (zinc finger)"/>
    <property type="match status" value="2"/>
</dbReference>
<dbReference type="InterPro" id="IPR016181">
    <property type="entry name" value="Acyl_CoA_acyltransferase"/>
</dbReference>
<dbReference type="GO" id="GO:0045944">
    <property type="term" value="P:positive regulation of transcription by RNA polymerase II"/>
    <property type="evidence" value="ECO:0007669"/>
    <property type="project" value="TreeGrafter"/>
</dbReference>
<protein>
    <submittedName>
        <fullName evidence="9">OLC1v1034789C6</fullName>
    </submittedName>
</protein>
<dbReference type="InterPro" id="IPR013083">
    <property type="entry name" value="Znf_RING/FYVE/PHD"/>
</dbReference>